<feature type="transmembrane region" description="Helical" evidence="1">
    <location>
        <begin position="121"/>
        <end position="142"/>
    </location>
</feature>
<dbReference type="AlphaFoldDB" id="A0A9P6MIY5"/>
<sequence>AQVAATVGDTQFRIVESLNTIHKKLESLGAPMQPPASTAESLASINERLNSLVGSLKSMEAVVNSMVEHIIRHGGIKDGTDVTKILKDELNILNAKMEDMDTRQSHQHLVTHSRLVNSKSWLAYVVFLIIVQAVALSAYNWYKKKLEYNQKKFI</sequence>
<feature type="non-terminal residue" evidence="2">
    <location>
        <position position="154"/>
    </location>
</feature>
<evidence type="ECO:0000256" key="1">
    <source>
        <dbReference type="SAM" id="Phobius"/>
    </source>
</evidence>
<reference evidence="2" key="1">
    <citation type="journal article" date="2020" name="Fungal Divers.">
        <title>Resolving the Mortierellaceae phylogeny through synthesis of multi-gene phylogenetics and phylogenomics.</title>
        <authorList>
            <person name="Vandepol N."/>
            <person name="Liber J."/>
            <person name="Desiro A."/>
            <person name="Na H."/>
            <person name="Kennedy M."/>
            <person name="Barry K."/>
            <person name="Grigoriev I.V."/>
            <person name="Miller A.N."/>
            <person name="O'Donnell K."/>
            <person name="Stajich J.E."/>
            <person name="Bonito G."/>
        </authorList>
    </citation>
    <scope>NUCLEOTIDE SEQUENCE</scope>
    <source>
        <strain evidence="2">NRRL 2769</strain>
    </source>
</reference>
<organism evidence="2 3">
    <name type="scientific">Entomortierella chlamydospora</name>
    <dbReference type="NCBI Taxonomy" id="101097"/>
    <lineage>
        <taxon>Eukaryota</taxon>
        <taxon>Fungi</taxon>
        <taxon>Fungi incertae sedis</taxon>
        <taxon>Mucoromycota</taxon>
        <taxon>Mortierellomycotina</taxon>
        <taxon>Mortierellomycetes</taxon>
        <taxon>Mortierellales</taxon>
        <taxon>Mortierellaceae</taxon>
        <taxon>Entomortierella</taxon>
    </lineage>
</organism>
<keyword evidence="1" id="KW-0472">Membrane</keyword>
<dbReference type="Proteomes" id="UP000703661">
    <property type="component" value="Unassembled WGS sequence"/>
</dbReference>
<keyword evidence="3" id="KW-1185">Reference proteome</keyword>
<protein>
    <submittedName>
        <fullName evidence="2">Uncharacterized protein</fullName>
    </submittedName>
</protein>
<gene>
    <name evidence="2" type="ORF">BGZ80_005669</name>
</gene>
<dbReference type="EMBL" id="JAAAID010002790">
    <property type="protein sequence ID" value="KAG0004149.1"/>
    <property type="molecule type" value="Genomic_DNA"/>
</dbReference>
<keyword evidence="1" id="KW-0812">Transmembrane</keyword>
<evidence type="ECO:0000313" key="2">
    <source>
        <dbReference type="EMBL" id="KAG0004149.1"/>
    </source>
</evidence>
<keyword evidence="1" id="KW-1133">Transmembrane helix</keyword>
<name>A0A9P6MIY5_9FUNG</name>
<accession>A0A9P6MIY5</accession>
<proteinExistence type="predicted"/>
<evidence type="ECO:0000313" key="3">
    <source>
        <dbReference type="Proteomes" id="UP000703661"/>
    </source>
</evidence>
<comment type="caution">
    <text evidence="2">The sequence shown here is derived from an EMBL/GenBank/DDBJ whole genome shotgun (WGS) entry which is preliminary data.</text>
</comment>